<dbReference type="GO" id="GO:0016567">
    <property type="term" value="P:protein ubiquitination"/>
    <property type="evidence" value="ECO:0007669"/>
    <property type="project" value="UniProtKB-UniRule"/>
</dbReference>
<dbReference type="Pfam" id="PF02207">
    <property type="entry name" value="zf-UBR"/>
    <property type="match status" value="1"/>
</dbReference>
<evidence type="ECO:0000256" key="9">
    <source>
        <dbReference type="PROSITE-ProRule" id="PRU00508"/>
    </source>
</evidence>
<evidence type="ECO:0000256" key="8">
    <source>
        <dbReference type="ARBA" id="ARBA00046341"/>
    </source>
</evidence>
<dbReference type="UniPathway" id="UPA00143"/>
<dbReference type="EC" id="2.3.2.27" evidence="10"/>
<organism evidence="13 14">
    <name type="scientific">Pocillopora damicornis</name>
    <name type="common">Cauliflower coral</name>
    <name type="synonym">Millepora damicornis</name>
    <dbReference type="NCBI Taxonomy" id="46731"/>
    <lineage>
        <taxon>Eukaryota</taxon>
        <taxon>Metazoa</taxon>
        <taxon>Cnidaria</taxon>
        <taxon>Anthozoa</taxon>
        <taxon>Hexacorallia</taxon>
        <taxon>Scleractinia</taxon>
        <taxon>Astrocoeniina</taxon>
        <taxon>Pocilloporidae</taxon>
        <taxon>Pocillopora</taxon>
    </lineage>
</organism>
<dbReference type="Gene3D" id="2.10.110.30">
    <property type="match status" value="1"/>
</dbReference>
<feature type="region of interest" description="Disordered" evidence="11">
    <location>
        <begin position="966"/>
        <end position="989"/>
    </location>
</feature>
<dbReference type="InterPro" id="IPR044046">
    <property type="entry name" value="E3_ligase_UBR-like_C"/>
</dbReference>
<sequence length="1848" mass="207154">MADKHGFSVREKQRKAANFKALCHTEKGRSDIRGFLDDILSLQHSFDAESQDWCLWLIASGTPPEEFKNVLRSFDSPTICGLVWNRNFVAYRCRDCGISPCMSLCADCFHAGNHEGHDFNMFKSQAGGACDCGDEDVMKSDGFCSRHGRKDTHVIRTPPPALLDMAKFVIPRLCLRLQQQLKELEPYATDTPSDDMSDAEGLFHFLVQLCDTNTMKNVTAESLIMKIVEVEGLFIKDSRLSLTTSRSHHGIGHSSVHRMDSSDSFSSFLSSDSVDDVVNKTFLDFLMDFVTQFEFPQKVVTFLLHFLPCAKYKEAFTRVFCENYQKIAKALVLNSDSSDSVDQLSNRVVHVSVQLFSNKILAEKVVREQNLLHVMVKVLHDMARPALVTFRRGDAASNHDVVNCESRALSNHCYWPIVSDFINVLSHKTIADTFMQNSELIKKWMKFIEYLTGMNVNTRKLLTHVEFEPNTYGTAFAVELEAASSPLWSFVNACISLKKVQCVQNMIYGSVEALERWYKKVDSKPQRGEVTFHLPLHRHLAAFISLAVSQFDVPLEQVVPSSHLLRNICEDLLHIQAAICEIHAGRWVRNGSQIRSQVRFYDDCHFCNSMQDLDIFMLQVCAMFLDPEIFVNMMIESFGLRHWFKFGVPAVSSPPSFDVDSEVSMVEGICLNRLYIPDKPGQSHNTQDFELILSELADYKAPGFESGAMQQGIYVPKESVWKNDFDIVHVLLRAVHRQHVQSAMQRYQASACKNDQSQKGAMWFPFQPLKPLRKDVKDLHQISPHHCLNKELLLRLQQDPFAPLRPETDSPHHVCAVMADVLHSHHLMKPPLFEPFLPFMNGVLNSALQNQSSTLEKIAQLQHIQFLIEQQPVQRRNLITKLTRHLVSVSERLNIPSKNLALASDENQPLELSMLLMYLNKYHQWLFRNHHTPAGWPKTVSDLSFNSSSMVVNIRHVVQPVQEPMDTTDDADLENSHTNPPAPQPTKGGVQDSLELLSIEAEERSGLTIANTASFKGLVQQFMDVTNSSEVTAINLLKACRGNLEMAMELHFSKQEAMPDLEEAVGDVAMETSSCTMTSSGATVGTHGKFEDSSSCSAEGINESILSLLVKLLSAKSTSSTPPGRSPACADDVHYLSDLLAVISRSSPENAAVLRKLQPQTSQVSPGPSSPDSGMDNSVARTMRKRQLARERQQKLLAEFASKQKIFMEKTLKKDLVALDAADGMPSEKAEDFLDCVICGQASTSTEDRPIGLVTLLQPSAVLKHRAHHVRHTQLPLNREEEESRVINCETTFRNRFEDLRRCFDLVRFALNKGPEHKIPSMDASASGTEGGVHIQSCGHLLHVDCHQSYLKSLQCAKCGKSTDATELLLQEEDANQLYHVQPFNPRNGEFTCPLCRQLGNSVLPVVPSHIIPDGKTSSKTITKLTASALNFNVLGAAIKAVVESVSALDGESFRCSVERKFSLLYRMARTNLELEQVDKVARKLSSPRKSCFGPLMRAFQFHSQTLVGPLLSVWSDLTGTEDLKESSSSGTISFQECPLLLRDAPSLLIQMMLSWPAPLSHRDFMCFVQLIFNLVFTQALVETCCKFVGDEKLSWQDLGKKAASQEIVQGQLSADLLLGYVCRMLSTSTLIKEDHHTGGISQSVWSPHTVERSIQDLCLGFLRSANAMAALCFGVEVPQVQDTDAEFRALASSLGLCDPSSNSRTESFSCVDCLKWPHSKPRKVIRRWCDALLLCFTQRKAKLNRELLPNLSQWPPPRLLQLPERYDSITGSGNAPSVAALQMILQYVWCAVNSIVSKEVVVLTGQAQQITCLELRERDWDLPDRALFSDYYNQSRSGLYLGLSLPR</sequence>
<proteinExistence type="inferred from homology"/>
<feature type="domain" description="UBR-type" evidence="12">
    <location>
        <begin position="78"/>
        <end position="149"/>
    </location>
</feature>
<dbReference type="Pfam" id="PF22960">
    <property type="entry name" value="WHD_UBR1"/>
    <property type="match status" value="1"/>
</dbReference>
<dbReference type="PROSITE" id="PS51157">
    <property type="entry name" value="ZF_UBR"/>
    <property type="match status" value="1"/>
</dbReference>
<keyword evidence="5 10" id="KW-0863">Zinc-finger</keyword>
<dbReference type="FunFam" id="2.10.110.30:FF:000002">
    <property type="entry name" value="Putative e3 ubiquitin-protein ligase ubr3"/>
    <property type="match status" value="1"/>
</dbReference>
<dbReference type="GO" id="GO:0071596">
    <property type="term" value="P:ubiquitin-dependent protein catabolic process via the N-end rule pathway"/>
    <property type="evidence" value="ECO:0007669"/>
    <property type="project" value="UniProtKB-UniRule"/>
</dbReference>
<dbReference type="GO" id="GO:0061630">
    <property type="term" value="F:ubiquitin protein ligase activity"/>
    <property type="evidence" value="ECO:0007669"/>
    <property type="project" value="UniProtKB-UniRule"/>
</dbReference>
<comment type="pathway">
    <text evidence="2 10">Protein modification; protein ubiquitination.</text>
</comment>
<evidence type="ECO:0000256" key="4">
    <source>
        <dbReference type="ARBA" id="ARBA00022723"/>
    </source>
</evidence>
<dbReference type="Pfam" id="PF18995">
    <property type="entry name" value="PRT6_C"/>
    <property type="match status" value="1"/>
</dbReference>
<evidence type="ECO:0000256" key="7">
    <source>
        <dbReference type="ARBA" id="ARBA00022833"/>
    </source>
</evidence>
<comment type="catalytic activity">
    <reaction evidence="1 10">
        <text>S-ubiquitinyl-[E2 ubiquitin-conjugating enzyme]-L-cysteine + [acceptor protein]-L-lysine = [E2 ubiquitin-conjugating enzyme]-L-cysteine + N(6)-ubiquitinyl-[acceptor protein]-L-lysine.</text>
        <dbReference type="EC" id="2.3.2.27"/>
    </reaction>
</comment>
<dbReference type="SMART" id="SM00396">
    <property type="entry name" value="ZnF_UBR1"/>
    <property type="match status" value="1"/>
</dbReference>
<evidence type="ECO:0000259" key="12">
    <source>
        <dbReference type="PROSITE" id="PS51157"/>
    </source>
</evidence>
<evidence type="ECO:0000256" key="1">
    <source>
        <dbReference type="ARBA" id="ARBA00000900"/>
    </source>
</evidence>
<dbReference type="PANTHER" id="PTHR21497">
    <property type="entry name" value="UBIQUITIN LIGASE E3 ALPHA-RELATED"/>
    <property type="match status" value="1"/>
</dbReference>
<keyword evidence="7 10" id="KW-0862">Zinc</keyword>
<evidence type="ECO:0000256" key="5">
    <source>
        <dbReference type="ARBA" id="ARBA00022771"/>
    </source>
</evidence>
<evidence type="ECO:0000256" key="6">
    <source>
        <dbReference type="ARBA" id="ARBA00022786"/>
    </source>
</evidence>
<protein>
    <recommendedName>
        <fullName evidence="10">E3 ubiquitin-protein ligase</fullName>
        <ecNumber evidence="10">2.3.2.27</ecNumber>
    </recommendedName>
</protein>
<keyword evidence="14" id="KW-1185">Reference proteome</keyword>
<dbReference type="Pfam" id="PF14555">
    <property type="entry name" value="UBA_4"/>
    <property type="match status" value="1"/>
</dbReference>
<dbReference type="InterPro" id="IPR055194">
    <property type="entry name" value="UBR1-like_WH"/>
</dbReference>
<feature type="region of interest" description="Disordered" evidence="11">
    <location>
        <begin position="1155"/>
        <end position="1178"/>
    </location>
</feature>
<feature type="compositionally biased region" description="Low complexity" evidence="11">
    <location>
        <begin position="1165"/>
        <end position="1178"/>
    </location>
</feature>
<keyword evidence="6 10" id="KW-0833">Ubl conjugation pathway</keyword>
<feature type="zinc finger region" description="UBR-type" evidence="9">
    <location>
        <begin position="78"/>
        <end position="149"/>
    </location>
</feature>
<keyword evidence="3 10" id="KW-0808">Transferase</keyword>
<comment type="function">
    <text evidence="10">Ubiquitin ligase protein which is a component of the N-end rule pathway. Recognizes and binds to proteins bearing specific N-terminal residues that are destabilizing according to the N-end rule, leading to their ubiquitination and subsequent degradation.</text>
</comment>
<dbReference type="GO" id="GO:0008270">
    <property type="term" value="F:zinc ion binding"/>
    <property type="evidence" value="ECO:0007669"/>
    <property type="project" value="UniProtKB-UniRule"/>
</dbReference>
<dbReference type="InterPro" id="IPR039164">
    <property type="entry name" value="UBR1-like"/>
</dbReference>
<gene>
    <name evidence="13" type="ORF">pdam_00010614</name>
</gene>
<evidence type="ECO:0000256" key="11">
    <source>
        <dbReference type="SAM" id="MobiDB-lite"/>
    </source>
</evidence>
<evidence type="ECO:0000313" key="13">
    <source>
        <dbReference type="EMBL" id="RMX45615.1"/>
    </source>
</evidence>
<dbReference type="GO" id="GO:0000151">
    <property type="term" value="C:ubiquitin ligase complex"/>
    <property type="evidence" value="ECO:0007669"/>
    <property type="project" value="TreeGrafter"/>
</dbReference>
<dbReference type="STRING" id="46731.A0A3M6TW29"/>
<comment type="similarity">
    <text evidence="8 10">Belongs to the E3 ubiquitin-protein ligase UBR1-like family.</text>
</comment>
<evidence type="ECO:0000256" key="10">
    <source>
        <dbReference type="RuleBase" id="RU366018"/>
    </source>
</evidence>
<dbReference type="InterPro" id="IPR003126">
    <property type="entry name" value="Znf_UBR"/>
</dbReference>
<dbReference type="Proteomes" id="UP000275408">
    <property type="component" value="Unassembled WGS sequence"/>
</dbReference>
<dbReference type="GO" id="GO:0005737">
    <property type="term" value="C:cytoplasm"/>
    <property type="evidence" value="ECO:0007669"/>
    <property type="project" value="TreeGrafter"/>
</dbReference>
<dbReference type="PANTHER" id="PTHR21497:SF39">
    <property type="entry name" value="E3 UBIQUITIN-PROTEIN LIGASE UBR3"/>
    <property type="match status" value="1"/>
</dbReference>
<evidence type="ECO:0000313" key="14">
    <source>
        <dbReference type="Proteomes" id="UP000275408"/>
    </source>
</evidence>
<dbReference type="EMBL" id="RCHS01002812">
    <property type="protein sequence ID" value="RMX45615.1"/>
    <property type="molecule type" value="Genomic_DNA"/>
</dbReference>
<accession>A0A3M6TW29</accession>
<dbReference type="OrthoDB" id="15304at2759"/>
<evidence type="ECO:0000256" key="2">
    <source>
        <dbReference type="ARBA" id="ARBA00004906"/>
    </source>
</evidence>
<reference evidence="13 14" key="1">
    <citation type="journal article" date="2018" name="Sci. Rep.">
        <title>Comparative analysis of the Pocillopora damicornis genome highlights role of immune system in coral evolution.</title>
        <authorList>
            <person name="Cunning R."/>
            <person name="Bay R.A."/>
            <person name="Gillette P."/>
            <person name="Baker A.C."/>
            <person name="Traylor-Knowles N."/>
        </authorList>
    </citation>
    <scope>NUCLEOTIDE SEQUENCE [LARGE SCALE GENOMIC DNA]</scope>
    <source>
        <strain evidence="13">RSMAS</strain>
        <tissue evidence="13">Whole animal</tissue>
    </source>
</reference>
<comment type="caution">
    <text evidence="13">The sequence shown here is derived from an EMBL/GenBank/DDBJ whole genome shotgun (WGS) entry which is preliminary data.</text>
</comment>
<keyword evidence="4 10" id="KW-0479">Metal-binding</keyword>
<dbReference type="CDD" id="cd19673">
    <property type="entry name" value="UBR-box_UBR3"/>
    <property type="match status" value="1"/>
</dbReference>
<evidence type="ECO:0000256" key="3">
    <source>
        <dbReference type="ARBA" id="ARBA00022679"/>
    </source>
</evidence>
<name>A0A3M6TW29_POCDA</name>